<protein>
    <submittedName>
        <fullName evidence="2">Uncharacterized protein</fullName>
    </submittedName>
</protein>
<evidence type="ECO:0000256" key="1">
    <source>
        <dbReference type="SAM" id="MobiDB-lite"/>
    </source>
</evidence>
<dbReference type="Proteomes" id="UP001335648">
    <property type="component" value="Unassembled WGS sequence"/>
</dbReference>
<comment type="caution">
    <text evidence="2">The sequence shown here is derived from an EMBL/GenBank/DDBJ whole genome shotgun (WGS) entry which is preliminary data.</text>
</comment>
<dbReference type="AlphaFoldDB" id="A0AAN8GAV3"/>
<organism evidence="2 3">
    <name type="scientific">Champsocephalus esox</name>
    <name type="common">pike icefish</name>
    <dbReference type="NCBI Taxonomy" id="159716"/>
    <lineage>
        <taxon>Eukaryota</taxon>
        <taxon>Metazoa</taxon>
        <taxon>Chordata</taxon>
        <taxon>Craniata</taxon>
        <taxon>Vertebrata</taxon>
        <taxon>Euteleostomi</taxon>
        <taxon>Actinopterygii</taxon>
        <taxon>Neopterygii</taxon>
        <taxon>Teleostei</taxon>
        <taxon>Neoteleostei</taxon>
        <taxon>Acanthomorphata</taxon>
        <taxon>Eupercaria</taxon>
        <taxon>Perciformes</taxon>
        <taxon>Notothenioidei</taxon>
        <taxon>Channichthyidae</taxon>
        <taxon>Champsocephalus</taxon>
    </lineage>
</organism>
<feature type="region of interest" description="Disordered" evidence="1">
    <location>
        <begin position="13"/>
        <end position="36"/>
    </location>
</feature>
<sequence length="66" mass="7746">MLNFHHGKVMQLMPLSLSQQRHDHPPSYPHPHIHSRLLPLSLPQQSHDHPLSHPHPHIYQRLLPLS</sequence>
<dbReference type="EMBL" id="JAULUE010002067">
    <property type="protein sequence ID" value="KAK5876503.1"/>
    <property type="molecule type" value="Genomic_DNA"/>
</dbReference>
<accession>A0AAN8GAV3</accession>
<evidence type="ECO:0000313" key="2">
    <source>
        <dbReference type="EMBL" id="KAK5876503.1"/>
    </source>
</evidence>
<name>A0AAN8GAV3_9TELE</name>
<proteinExistence type="predicted"/>
<evidence type="ECO:0000313" key="3">
    <source>
        <dbReference type="Proteomes" id="UP001335648"/>
    </source>
</evidence>
<keyword evidence="3" id="KW-1185">Reference proteome</keyword>
<reference evidence="2 3" key="1">
    <citation type="journal article" date="2023" name="Mol. Biol. Evol.">
        <title>Genomics of Secondarily Temperate Adaptation in the Only Non-Antarctic Icefish.</title>
        <authorList>
            <person name="Rivera-Colon A.G."/>
            <person name="Rayamajhi N."/>
            <person name="Minhas B.F."/>
            <person name="Madrigal G."/>
            <person name="Bilyk K.T."/>
            <person name="Yoon V."/>
            <person name="Hune M."/>
            <person name="Gregory S."/>
            <person name="Cheng C.H.C."/>
            <person name="Catchen J.M."/>
        </authorList>
    </citation>
    <scope>NUCLEOTIDE SEQUENCE [LARGE SCALE GENOMIC DNA]</scope>
    <source>
        <strain evidence="2">JC2023a</strain>
    </source>
</reference>
<gene>
    <name evidence="2" type="ORF">CesoFtcFv8_025851</name>
</gene>